<dbReference type="AlphaFoldDB" id="A0A1Q3FFV7"/>
<evidence type="ECO:0000256" key="3">
    <source>
        <dbReference type="ARBA" id="ARBA00022989"/>
    </source>
</evidence>
<dbReference type="InterPro" id="IPR009436">
    <property type="entry name" value="AGTRAP"/>
</dbReference>
<dbReference type="Pfam" id="PF06396">
    <property type="entry name" value="AGTRAP"/>
    <property type="match status" value="1"/>
</dbReference>
<dbReference type="PANTHER" id="PTHR16521:SF3">
    <property type="entry name" value="TYPE-1 ANGIOTENSIN II RECEPTOR-ASSOCIATED PROTEIN"/>
    <property type="match status" value="1"/>
</dbReference>
<feature type="region of interest" description="Disordered" evidence="5">
    <location>
        <begin position="121"/>
        <end position="150"/>
    </location>
</feature>
<keyword evidence="2 6" id="KW-0812">Transmembrane</keyword>
<proteinExistence type="predicted"/>
<name>A0A1Q3FFV7_CULTA</name>
<evidence type="ECO:0000256" key="2">
    <source>
        <dbReference type="ARBA" id="ARBA00022692"/>
    </source>
</evidence>
<keyword evidence="7" id="KW-0675">Receptor</keyword>
<evidence type="ECO:0000256" key="1">
    <source>
        <dbReference type="ARBA" id="ARBA00004141"/>
    </source>
</evidence>
<dbReference type="GO" id="GO:0005886">
    <property type="term" value="C:plasma membrane"/>
    <property type="evidence" value="ECO:0007669"/>
    <property type="project" value="TreeGrafter"/>
</dbReference>
<evidence type="ECO:0000313" key="7">
    <source>
        <dbReference type="EMBL" id="JAV26411.1"/>
    </source>
</evidence>
<feature type="transmembrane region" description="Helical" evidence="6">
    <location>
        <begin position="12"/>
        <end position="32"/>
    </location>
</feature>
<evidence type="ECO:0000256" key="6">
    <source>
        <dbReference type="SAM" id="Phobius"/>
    </source>
</evidence>
<feature type="transmembrane region" description="Helical" evidence="6">
    <location>
        <begin position="90"/>
        <end position="110"/>
    </location>
</feature>
<dbReference type="PANTHER" id="PTHR16521">
    <property type="entry name" value="TYPE-1 ANGIOTENSIN II RECEPTOR-ASSOCIATED PROTEIN"/>
    <property type="match status" value="1"/>
</dbReference>
<keyword evidence="4 6" id="KW-0472">Membrane</keyword>
<evidence type="ECO:0000256" key="5">
    <source>
        <dbReference type="SAM" id="MobiDB-lite"/>
    </source>
</evidence>
<accession>A0A1Q3FFV7</accession>
<keyword evidence="3 6" id="KW-1133">Transmembrane helix</keyword>
<sequence length="150" mass="16655">MDIQSALNTPHIRVKVIAAIHFILTVFALEGYWLPSAYQFYNLIYILTLFWAIHDKESTDAVHIASLVNGASFLFDLIAIIGHFPSVGGIFSVVFAIFNLALRPFTLLLLHRELTERGGSMTFGTGARSGDNPTSYEDIDRPHQSFSPAV</sequence>
<reference evidence="7" key="1">
    <citation type="submission" date="2017-01" db="EMBL/GenBank/DDBJ databases">
        <title>A deep insight into the sialotranscriptome of adult male and female Cluex tarsalis mosquitoes.</title>
        <authorList>
            <person name="Ribeiro J.M."/>
            <person name="Moreira F."/>
            <person name="Bernard K.A."/>
            <person name="Calvo E."/>
        </authorList>
    </citation>
    <scope>NUCLEOTIDE SEQUENCE</scope>
    <source>
        <strain evidence="7">Kern County</strain>
        <tissue evidence="7">Salivary glands</tissue>
    </source>
</reference>
<organism evidence="7">
    <name type="scientific">Culex tarsalis</name>
    <name type="common">Encephalitis mosquito</name>
    <dbReference type="NCBI Taxonomy" id="7177"/>
    <lineage>
        <taxon>Eukaryota</taxon>
        <taxon>Metazoa</taxon>
        <taxon>Ecdysozoa</taxon>
        <taxon>Arthropoda</taxon>
        <taxon>Hexapoda</taxon>
        <taxon>Insecta</taxon>
        <taxon>Pterygota</taxon>
        <taxon>Neoptera</taxon>
        <taxon>Endopterygota</taxon>
        <taxon>Diptera</taxon>
        <taxon>Nematocera</taxon>
        <taxon>Culicoidea</taxon>
        <taxon>Culicidae</taxon>
        <taxon>Culicinae</taxon>
        <taxon>Culicini</taxon>
        <taxon>Culex</taxon>
        <taxon>Culex</taxon>
    </lineage>
</organism>
<dbReference type="GO" id="GO:0038166">
    <property type="term" value="P:angiotensin-activated signaling pathway"/>
    <property type="evidence" value="ECO:0007669"/>
    <property type="project" value="InterPro"/>
</dbReference>
<dbReference type="SMART" id="SM00805">
    <property type="entry name" value="AGTRAP"/>
    <property type="match status" value="1"/>
</dbReference>
<evidence type="ECO:0000256" key="4">
    <source>
        <dbReference type="ARBA" id="ARBA00023136"/>
    </source>
</evidence>
<comment type="subcellular location">
    <subcellularLocation>
        <location evidence="1">Membrane</location>
        <topology evidence="1">Multi-pass membrane protein</topology>
    </subcellularLocation>
</comment>
<dbReference type="EMBL" id="GFDL01008634">
    <property type="protein sequence ID" value="JAV26411.1"/>
    <property type="molecule type" value="Transcribed_RNA"/>
</dbReference>
<protein>
    <submittedName>
        <fullName evidence="7">Putative peptide receptor</fullName>
    </submittedName>
</protein>